<dbReference type="EMBL" id="LAZR01004594">
    <property type="protein sequence ID" value="KKN07214.1"/>
    <property type="molecule type" value="Genomic_DNA"/>
</dbReference>
<accession>A0A0F9MNL1</accession>
<organism evidence="1">
    <name type="scientific">marine sediment metagenome</name>
    <dbReference type="NCBI Taxonomy" id="412755"/>
    <lineage>
        <taxon>unclassified sequences</taxon>
        <taxon>metagenomes</taxon>
        <taxon>ecological metagenomes</taxon>
    </lineage>
</organism>
<comment type="caution">
    <text evidence="1">The sequence shown here is derived from an EMBL/GenBank/DDBJ whole genome shotgun (WGS) entry which is preliminary data.</text>
</comment>
<gene>
    <name evidence="1" type="ORF">LCGC14_1069260</name>
</gene>
<proteinExistence type="predicted"/>
<protein>
    <submittedName>
        <fullName evidence="1">Uncharacterized protein</fullName>
    </submittedName>
</protein>
<sequence length="90" mass="10624">MQDPLQQWSRQLPTEPGYYWWWEIGAAEAEIVQVIEEDIYDGLHVWMLGHHYVDCFVVPLELIVFVYDKDGAWAPANDTHPPLLEMWVQP</sequence>
<name>A0A0F9MNL1_9ZZZZ</name>
<dbReference type="AlphaFoldDB" id="A0A0F9MNL1"/>
<reference evidence="1" key="1">
    <citation type="journal article" date="2015" name="Nature">
        <title>Complex archaea that bridge the gap between prokaryotes and eukaryotes.</title>
        <authorList>
            <person name="Spang A."/>
            <person name="Saw J.H."/>
            <person name="Jorgensen S.L."/>
            <person name="Zaremba-Niedzwiedzka K."/>
            <person name="Martijn J."/>
            <person name="Lind A.E."/>
            <person name="van Eijk R."/>
            <person name="Schleper C."/>
            <person name="Guy L."/>
            <person name="Ettema T.J."/>
        </authorList>
    </citation>
    <scope>NUCLEOTIDE SEQUENCE</scope>
</reference>
<evidence type="ECO:0000313" key="1">
    <source>
        <dbReference type="EMBL" id="KKN07214.1"/>
    </source>
</evidence>